<organism evidence="1 2">
    <name type="scientific">Crotalaria pallida</name>
    <name type="common">Smooth rattlebox</name>
    <name type="synonym">Crotalaria striata</name>
    <dbReference type="NCBI Taxonomy" id="3830"/>
    <lineage>
        <taxon>Eukaryota</taxon>
        <taxon>Viridiplantae</taxon>
        <taxon>Streptophyta</taxon>
        <taxon>Embryophyta</taxon>
        <taxon>Tracheophyta</taxon>
        <taxon>Spermatophyta</taxon>
        <taxon>Magnoliopsida</taxon>
        <taxon>eudicotyledons</taxon>
        <taxon>Gunneridae</taxon>
        <taxon>Pentapetalae</taxon>
        <taxon>rosids</taxon>
        <taxon>fabids</taxon>
        <taxon>Fabales</taxon>
        <taxon>Fabaceae</taxon>
        <taxon>Papilionoideae</taxon>
        <taxon>50 kb inversion clade</taxon>
        <taxon>genistoids sensu lato</taxon>
        <taxon>core genistoids</taxon>
        <taxon>Crotalarieae</taxon>
        <taxon>Crotalaria</taxon>
    </lineage>
</organism>
<proteinExistence type="predicted"/>
<name>A0AAN9HQ98_CROPI</name>
<gene>
    <name evidence="1" type="ORF">RIF29_39005</name>
</gene>
<dbReference type="AlphaFoldDB" id="A0AAN9HQ98"/>
<keyword evidence="2" id="KW-1185">Reference proteome</keyword>
<comment type="caution">
    <text evidence="1">The sequence shown here is derived from an EMBL/GenBank/DDBJ whole genome shotgun (WGS) entry which is preliminary data.</text>
</comment>
<dbReference type="Proteomes" id="UP001372338">
    <property type="component" value="Unassembled WGS sequence"/>
</dbReference>
<evidence type="ECO:0000313" key="1">
    <source>
        <dbReference type="EMBL" id="KAK7244187.1"/>
    </source>
</evidence>
<sequence>MSIPNSWNNLEDKLIWAETYDGIYTVRSTHRMLMAEKELAHASSSNNTPLKGWKVFVPLIVEGLALRWGMSLALEK</sequence>
<evidence type="ECO:0000313" key="2">
    <source>
        <dbReference type="Proteomes" id="UP001372338"/>
    </source>
</evidence>
<dbReference type="EMBL" id="JAYWIO010000008">
    <property type="protein sequence ID" value="KAK7244187.1"/>
    <property type="molecule type" value="Genomic_DNA"/>
</dbReference>
<protein>
    <submittedName>
        <fullName evidence="1">Uncharacterized protein</fullName>
    </submittedName>
</protein>
<reference evidence="1 2" key="1">
    <citation type="submission" date="2024-01" db="EMBL/GenBank/DDBJ databases">
        <title>The genomes of 5 underutilized Papilionoideae crops provide insights into root nodulation and disease resistanc.</title>
        <authorList>
            <person name="Yuan L."/>
        </authorList>
    </citation>
    <scope>NUCLEOTIDE SEQUENCE [LARGE SCALE GENOMIC DNA]</scope>
    <source>
        <strain evidence="1">ZHUSHIDOU_FW_LH</strain>
        <tissue evidence="1">Leaf</tissue>
    </source>
</reference>
<accession>A0AAN9HQ98</accession>